<comment type="caution">
    <text evidence="1">The sequence shown here is derived from an EMBL/GenBank/DDBJ whole genome shotgun (WGS) entry which is preliminary data.</text>
</comment>
<evidence type="ECO:0008006" key="3">
    <source>
        <dbReference type="Google" id="ProtNLM"/>
    </source>
</evidence>
<accession>A0ABP6ZJK6</accession>
<reference evidence="2" key="1">
    <citation type="journal article" date="2019" name="Int. J. Syst. Evol. Microbiol.">
        <title>The Global Catalogue of Microorganisms (GCM) 10K type strain sequencing project: providing services to taxonomists for standard genome sequencing and annotation.</title>
        <authorList>
            <consortium name="The Broad Institute Genomics Platform"/>
            <consortium name="The Broad Institute Genome Sequencing Center for Infectious Disease"/>
            <person name="Wu L."/>
            <person name="Ma J."/>
        </authorList>
    </citation>
    <scope>NUCLEOTIDE SEQUENCE [LARGE SCALE GENOMIC DNA]</scope>
    <source>
        <strain evidence="2">JCM 17326</strain>
    </source>
</reference>
<protein>
    <recommendedName>
        <fullName evidence="3">Transcriptional regulator</fullName>
    </recommendedName>
</protein>
<dbReference type="InterPro" id="IPR036086">
    <property type="entry name" value="ParB/Sulfiredoxin_sf"/>
</dbReference>
<keyword evidence="2" id="KW-1185">Reference proteome</keyword>
<sequence>MRTDYGVPPLAEENQLLVEQRLREFRTAGGVLETVTVEWRGKALHVEVIDMPVEALYYNPGTHRIRAQRMHDSVRDEELIRDPWSARSQEYLDYLLKALPAEPSKPDPEFEVLLQSLREFKQTDPGLITRNGVLVNGNTRRAALKQLGVSNIRVGVLPETCTWDDVNAVELSLQLRRDHKRDYSYINELLAIDEQLTLGRPLDEIAKEFRRRADSCKQDMWILAQLRDLLERSASDDVKLRLMDFEDSKEKLRELHRRYDKDCKSGSRDHADLLKENRLAAIALDFSKTDIREIDHEFRDRYLVQSLPPSLKITMTPGPASVNIPGLNRSVKAAGADVAAAAALTDSILKAMAVKTASDRVPLTRSNAAEQFVSDVRLAFADAVDKAKQVSRIRKRRQAAPDRISDACQDLAQCVTDLVVARASNSLDEEAYDEAVQLLRGTLRKLALESSRSIEFPGEGVSWLLEVSGKGGNAS</sequence>
<name>A0ABP6ZJK6_9ACTN</name>
<gene>
    <name evidence="1" type="ORF">GCM10022419_112670</name>
</gene>
<dbReference type="Proteomes" id="UP001500630">
    <property type="component" value="Unassembled WGS sequence"/>
</dbReference>
<evidence type="ECO:0000313" key="2">
    <source>
        <dbReference type="Proteomes" id="UP001500630"/>
    </source>
</evidence>
<dbReference type="RefSeq" id="WP_345575380.1">
    <property type="nucleotide sequence ID" value="NZ_BAABDQ010000045.1"/>
</dbReference>
<proteinExistence type="predicted"/>
<dbReference type="SUPFAM" id="SSF110849">
    <property type="entry name" value="ParB/Sulfiredoxin"/>
    <property type="match status" value="1"/>
</dbReference>
<dbReference type="EMBL" id="BAABDQ010000045">
    <property type="protein sequence ID" value="GAA3609168.1"/>
    <property type="molecule type" value="Genomic_DNA"/>
</dbReference>
<evidence type="ECO:0000313" key="1">
    <source>
        <dbReference type="EMBL" id="GAA3609168.1"/>
    </source>
</evidence>
<organism evidence="1 2">
    <name type="scientific">Nonomuraea rosea</name>
    <dbReference type="NCBI Taxonomy" id="638574"/>
    <lineage>
        <taxon>Bacteria</taxon>
        <taxon>Bacillati</taxon>
        <taxon>Actinomycetota</taxon>
        <taxon>Actinomycetes</taxon>
        <taxon>Streptosporangiales</taxon>
        <taxon>Streptosporangiaceae</taxon>
        <taxon>Nonomuraea</taxon>
    </lineage>
</organism>